<keyword evidence="2" id="KW-1185">Reference proteome</keyword>
<reference evidence="1 2" key="1">
    <citation type="submission" date="2016-11" db="EMBL/GenBank/DDBJ databases">
        <authorList>
            <person name="Jaros S."/>
            <person name="Januszkiewicz K."/>
            <person name="Wedrychowicz H."/>
        </authorList>
    </citation>
    <scope>NUCLEOTIDE SEQUENCE [LARGE SCALE GENOMIC DNA]</scope>
    <source>
        <strain evidence="1 2">DSM 15480</strain>
    </source>
</reference>
<sequence>MAKELSLSTDKKIYSVDELKNAGFSHYKINQMVDEGLLIKLTKKYYENISYSGEESDFFYVPAYAPKGIICLMSAAAYYNLTTYRTDAVDVAIQRKSKISTMPDWPQIDVFYFPDDRFKTGISTIHEGKNEFKIYDIEKTVVDIVFYRERVGIEETKEILTNYLQRKDRNLNRLIRYAELLKCSDVMKTYLEVLV</sequence>
<proteinExistence type="predicted"/>
<name>A0A1M6RYV7_9FIRM</name>
<evidence type="ECO:0000313" key="2">
    <source>
        <dbReference type="Proteomes" id="UP000184301"/>
    </source>
</evidence>
<dbReference type="Proteomes" id="UP000184301">
    <property type="component" value="Unassembled WGS sequence"/>
</dbReference>
<dbReference type="OrthoDB" id="9801429at2"/>
<accession>A0A1M6RYV7</accession>
<evidence type="ECO:0000313" key="1">
    <source>
        <dbReference type="EMBL" id="SHK37742.1"/>
    </source>
</evidence>
<gene>
    <name evidence="1" type="ORF">SAMN02745243_02812</name>
</gene>
<dbReference type="AlphaFoldDB" id="A0A1M6RYV7"/>
<organism evidence="1 2">
    <name type="scientific">Hespellia stercorisuis DSM 15480</name>
    <dbReference type="NCBI Taxonomy" id="1121950"/>
    <lineage>
        <taxon>Bacteria</taxon>
        <taxon>Bacillati</taxon>
        <taxon>Bacillota</taxon>
        <taxon>Clostridia</taxon>
        <taxon>Lachnospirales</taxon>
        <taxon>Lachnospiraceae</taxon>
        <taxon>Hespellia</taxon>
    </lineage>
</organism>
<dbReference type="STRING" id="1121950.SAMN02745243_02812"/>
<dbReference type="RefSeq" id="WP_073111558.1">
    <property type="nucleotide sequence ID" value="NZ_FQZY01000045.1"/>
</dbReference>
<dbReference type="EMBL" id="FQZY01000045">
    <property type="protein sequence ID" value="SHK37742.1"/>
    <property type="molecule type" value="Genomic_DNA"/>
</dbReference>
<protein>
    <submittedName>
        <fullName evidence="1">Transcriptional regulator, AbiEi antitoxin, Type IV TA system</fullName>
    </submittedName>
</protein>